<feature type="region of interest" description="Disordered" evidence="2">
    <location>
        <begin position="1319"/>
        <end position="1338"/>
    </location>
</feature>
<keyword evidence="1" id="KW-0507">mRNA processing</keyword>
<feature type="domain" description="PWWP" evidence="3">
    <location>
        <begin position="20"/>
        <end position="66"/>
    </location>
</feature>
<evidence type="ECO:0000313" key="6">
    <source>
        <dbReference type="Proteomes" id="UP000826656"/>
    </source>
</evidence>
<proteinExistence type="predicted"/>
<dbReference type="SMART" id="SM00582">
    <property type="entry name" value="RPR"/>
    <property type="match status" value="1"/>
</dbReference>
<reference evidence="5 6" key="1">
    <citation type="journal article" date="2021" name="bioRxiv">
        <title>Chromosome-scale and haplotype-resolved genome assembly of a tetraploid potato cultivar.</title>
        <authorList>
            <person name="Sun H."/>
            <person name="Jiao W.-B."/>
            <person name="Krause K."/>
            <person name="Campoy J.A."/>
            <person name="Goel M."/>
            <person name="Folz-Donahue K."/>
            <person name="Kukat C."/>
            <person name="Huettel B."/>
            <person name="Schneeberger K."/>
        </authorList>
    </citation>
    <scope>NUCLEOTIDE SEQUENCE [LARGE SCALE GENOMIC DNA]</scope>
    <source>
        <strain evidence="5">SolTubOtavaFocal</strain>
        <tissue evidence="5">Leaves</tissue>
    </source>
</reference>
<feature type="region of interest" description="Disordered" evidence="2">
    <location>
        <begin position="475"/>
        <end position="675"/>
    </location>
</feature>
<evidence type="ECO:0000313" key="5">
    <source>
        <dbReference type="EMBL" id="KAH0771788.1"/>
    </source>
</evidence>
<dbReference type="PRINTS" id="PR01217">
    <property type="entry name" value="PRICHEXTENSN"/>
</dbReference>
<dbReference type="Gene3D" id="1.25.40.90">
    <property type="match status" value="1"/>
</dbReference>
<dbReference type="PROSITE" id="PS50812">
    <property type="entry name" value="PWWP"/>
    <property type="match status" value="1"/>
</dbReference>
<feature type="region of interest" description="Disordered" evidence="2">
    <location>
        <begin position="205"/>
        <end position="297"/>
    </location>
</feature>
<feature type="compositionally biased region" description="Basic and acidic residues" evidence="2">
    <location>
        <begin position="1062"/>
        <end position="1073"/>
    </location>
</feature>
<dbReference type="Proteomes" id="UP000826656">
    <property type="component" value="Unassembled WGS sequence"/>
</dbReference>
<dbReference type="SUPFAM" id="SSF63748">
    <property type="entry name" value="Tudor/PWWP/MBT"/>
    <property type="match status" value="1"/>
</dbReference>
<dbReference type="Pfam" id="PF04818">
    <property type="entry name" value="CID"/>
    <property type="match status" value="1"/>
</dbReference>
<feature type="compositionally biased region" description="Polar residues" evidence="2">
    <location>
        <begin position="508"/>
        <end position="526"/>
    </location>
</feature>
<dbReference type="Pfam" id="PF00855">
    <property type="entry name" value="PWWP"/>
    <property type="match status" value="1"/>
</dbReference>
<feature type="compositionally biased region" description="Basic and acidic residues" evidence="2">
    <location>
        <begin position="527"/>
        <end position="543"/>
    </location>
</feature>
<dbReference type="InterPro" id="IPR006569">
    <property type="entry name" value="CID_dom"/>
</dbReference>
<dbReference type="InterPro" id="IPR008942">
    <property type="entry name" value="ENTH_VHS"/>
</dbReference>
<name>A0ABQ7VTH4_SOLTU</name>
<evidence type="ECO:0000256" key="2">
    <source>
        <dbReference type="SAM" id="MobiDB-lite"/>
    </source>
</evidence>
<organism evidence="5 6">
    <name type="scientific">Solanum tuberosum</name>
    <name type="common">Potato</name>
    <dbReference type="NCBI Taxonomy" id="4113"/>
    <lineage>
        <taxon>Eukaryota</taxon>
        <taxon>Viridiplantae</taxon>
        <taxon>Streptophyta</taxon>
        <taxon>Embryophyta</taxon>
        <taxon>Tracheophyta</taxon>
        <taxon>Spermatophyta</taxon>
        <taxon>Magnoliopsida</taxon>
        <taxon>eudicotyledons</taxon>
        <taxon>Gunneridae</taxon>
        <taxon>Pentapetalae</taxon>
        <taxon>asterids</taxon>
        <taxon>lamiids</taxon>
        <taxon>Solanales</taxon>
        <taxon>Solanaceae</taxon>
        <taxon>Solanoideae</taxon>
        <taxon>Solaneae</taxon>
        <taxon>Solanum</taxon>
    </lineage>
</organism>
<dbReference type="PROSITE" id="PS51391">
    <property type="entry name" value="CID"/>
    <property type="match status" value="1"/>
</dbReference>
<comment type="caution">
    <text evidence="5">The sequence shown here is derived from an EMBL/GenBank/DDBJ whole genome shotgun (WGS) entry which is preliminary data.</text>
</comment>
<dbReference type="EMBL" id="JAIVGD010000011">
    <property type="protein sequence ID" value="KAH0771788.1"/>
    <property type="molecule type" value="Genomic_DNA"/>
</dbReference>
<evidence type="ECO:0008006" key="7">
    <source>
        <dbReference type="Google" id="ProtNLM"/>
    </source>
</evidence>
<protein>
    <recommendedName>
        <fullName evidence="7">ENHANCER OF AG-4 protein 2</fullName>
    </recommendedName>
</protein>
<dbReference type="InterPro" id="IPR000313">
    <property type="entry name" value="PWWP_dom"/>
</dbReference>
<feature type="domain" description="CID" evidence="4">
    <location>
        <begin position="811"/>
        <end position="952"/>
    </location>
</feature>
<evidence type="ECO:0000256" key="1">
    <source>
        <dbReference type="ARBA" id="ARBA00022664"/>
    </source>
</evidence>
<dbReference type="PANTHER" id="PTHR12550">
    <property type="entry name" value="HEPATOMA-DERIVED GROWTH FACTOR-RELATED"/>
    <property type="match status" value="1"/>
</dbReference>
<feature type="region of interest" description="Disordered" evidence="2">
    <location>
        <begin position="1396"/>
        <end position="1421"/>
    </location>
</feature>
<feature type="region of interest" description="Disordered" evidence="2">
    <location>
        <begin position="947"/>
        <end position="971"/>
    </location>
</feature>
<sequence length="1433" mass="155778">MAPGRKRGAKGVKSMSELSLGDLVLAKVKGFPAWPAKISKPEDWARAPDPKKYFVQFFGTQEIAFVAPADITAFTIDVKNKVSARCQGKTVKHFAQAVRQICEEFEGLQQKDSSVSGDEAYKTAPGCGIASVERVSAATELDQMDGDKKSMQETDIKSFVEGSGLERCSMIKDDTADTVSHDSEGNLPPSISSLKVMSIHSGISNSGKELASLPNPESTSEDNRDPEERDKQLIYKENLRTAERSHFPDADFPPPTSSNDVKQLDDGRKQLDGGRKQLTNGHKAKLAKKKAGGGHEIQRISDITSDPTVKKASAKKLVPEVKSGTDGRKKIKREDDRKPETVDAALGHIEENKFQLSSKKLKVEPGLMLRRNEIADPSKKIKCADGAMDAVMASKIYDEAKVVKSEVKKSIPLGKAEDHTSLKLHEGAIGSNNCGEEDILPPSKRHRRAMEAMSSSSPVPQLPTKRRAVRLCVDNETEEPKTPIHGGSIKRDAISRVPNSVKKPDLSIGTSSNDQPSVKDSGTVDDSSIKEHAPSVRLHKELSGRVSQKNVEKKRIPTDTSVSCSPGKFGTPKTTSREGQIDTISPKKSPGFTVKPVSEPQKGAKLPGKPQGDHKKWVAESDTGNIIAADNLNPPRDQPINERSKIVSTNERKKTTPKSSSSMTEPAHVPGNPVESMSTRFERLEALRDEKLNALIDSKVLDQDMSMKHLIAAAQAKRRQAHLQSIHGNTLAAVAPYAEPQGGSPHPALGSQPLSSGMLHPEIQVLFSRSSPLSEIRQFSSINPPEPEENEEKRVISGLGASGGSLSGGTEAAVARDAFEGMIETLSRTKESIGRATRLAIDCAKYGIANEVVELLTRKLENEPSFHRRVDLFFLVDSITQCSHSHKGIAGASYIPAVQAALPRLLGAAAPPGVGSRENRRQCLKVLRLWLERKIYPDSLLRRHMDDIGTSNDDSSGGLSFRRPSRAERAIDDPIREMEGMLVDEYGSNATFQLPGFLSSHVFDEEEEEDVLRNLQNEAAEELAIEHTPATGDNAERYMVTPNDRRHCILEDVDGELEMEDVSGHPKDERPLFADDVNQSGSDRTLESALDNISDLPPLPMGSPPLPPCSPPPTPPLPSSPPPSPAPPPPPLSPLPPPPPPPPPPLPPSQPPLPPSQPHPFPPLPAGPPPLMFPQPSFPLQHEVGTQHLHTLTPSVPSPSPVVAYTQPPLPNEVSNIPSGHRLPQVAGNMPHGTRINASNRNEVFPLQPPSFTPAGVSNLRESSGYSSRPLEYAYNDAYINPPVSQSTQKFQPGNVTFAPRPMHLNPPHQVPSNSFSYPRAPVQQHPQQAYPTPCSLPERPDGSRRYIGDEQWRVQPNEFNGDHQRSMWIGAGRSCPGPTIAQEGYFRPPDRPPVSNVGFQPSGSNAFPTGPPISGHGMPCRPDVTVLNWRPA</sequence>
<feature type="compositionally biased region" description="Basic and acidic residues" evidence="2">
    <location>
        <begin position="262"/>
        <end position="275"/>
    </location>
</feature>
<dbReference type="SMART" id="SM00293">
    <property type="entry name" value="PWWP"/>
    <property type="match status" value="1"/>
</dbReference>
<feature type="compositionally biased region" description="Basic and acidic residues" evidence="2">
    <location>
        <begin position="639"/>
        <end position="654"/>
    </location>
</feature>
<evidence type="ECO:0000259" key="3">
    <source>
        <dbReference type="PROSITE" id="PS50812"/>
    </source>
</evidence>
<dbReference type="Gene3D" id="2.30.30.140">
    <property type="match status" value="1"/>
</dbReference>
<gene>
    <name evidence="5" type="ORF">KY290_015769</name>
</gene>
<accession>A0ABQ7VTH4</accession>
<dbReference type="PANTHER" id="PTHR12550:SF70">
    <property type="entry name" value="JIL-1 ANCHORING AND STABILIZING PROTEIN, ISOFORM A"/>
    <property type="match status" value="1"/>
</dbReference>
<keyword evidence="6" id="KW-1185">Reference proteome</keyword>
<feature type="compositionally biased region" description="Basic residues" evidence="2">
    <location>
        <begin position="282"/>
        <end position="292"/>
    </location>
</feature>
<feature type="compositionally biased region" description="Polar residues" evidence="2">
    <location>
        <begin position="1398"/>
        <end position="1408"/>
    </location>
</feature>
<feature type="compositionally biased region" description="Polar residues" evidence="2">
    <location>
        <begin position="949"/>
        <end position="958"/>
    </location>
</feature>
<feature type="compositionally biased region" description="Basic and acidic residues" evidence="2">
    <location>
        <begin position="221"/>
        <end position="249"/>
    </location>
</feature>
<feature type="region of interest" description="Disordered" evidence="2">
    <location>
        <begin position="1060"/>
        <end position="1218"/>
    </location>
</feature>
<feature type="compositionally biased region" description="Pro residues" evidence="2">
    <location>
        <begin position="1097"/>
        <end position="1177"/>
    </location>
</feature>
<evidence type="ECO:0000259" key="4">
    <source>
        <dbReference type="PROSITE" id="PS51391"/>
    </source>
</evidence>